<reference evidence="3" key="1">
    <citation type="submission" date="2015-08" db="EMBL/GenBank/DDBJ databases">
        <title>Genome sequencing project for genomic taxonomy and phylogenomics of Bacillus-like bacteria.</title>
        <authorList>
            <person name="Liu B."/>
            <person name="Wang J."/>
            <person name="Zhu Y."/>
            <person name="Liu G."/>
            <person name="Chen Q."/>
            <person name="Chen Z."/>
            <person name="Lan J."/>
            <person name="Che J."/>
            <person name="Ge C."/>
            <person name="Shi H."/>
            <person name="Pan Z."/>
            <person name="Liu X."/>
        </authorList>
    </citation>
    <scope>NUCLEOTIDE SEQUENCE [LARGE SCALE GENOMIC DNA]</scope>
    <source>
        <strain evidence="3">FJAT-22460</strain>
    </source>
</reference>
<comment type="caution">
    <text evidence="2">The sequence shown here is derived from an EMBL/GenBank/DDBJ whole genome shotgun (WGS) entry which is preliminary data.</text>
</comment>
<keyword evidence="1" id="KW-0732">Signal</keyword>
<evidence type="ECO:0000313" key="2">
    <source>
        <dbReference type="EMBL" id="KOR76946.1"/>
    </source>
</evidence>
<dbReference type="OrthoDB" id="2426241at2"/>
<protein>
    <recommendedName>
        <fullName evidence="4">Lipoprotein</fullName>
    </recommendedName>
</protein>
<organism evidence="2 3">
    <name type="scientific">Paenibacillus solani</name>
    <dbReference type="NCBI Taxonomy" id="1705565"/>
    <lineage>
        <taxon>Bacteria</taxon>
        <taxon>Bacillati</taxon>
        <taxon>Bacillota</taxon>
        <taxon>Bacilli</taxon>
        <taxon>Bacillales</taxon>
        <taxon>Paenibacillaceae</taxon>
        <taxon>Paenibacillus</taxon>
    </lineage>
</organism>
<dbReference type="AlphaFoldDB" id="A0A0M1N478"/>
<keyword evidence="3" id="KW-1185">Reference proteome</keyword>
<sequence>MRRYLYMGFILMLMVTGCAQQGSKGADLTDPPLNKTARGSHAEVTDGDFVYRLVSEKEQYDYGDQVKVYGELEYIGEQDEITIGHAASPFYFPMKELTRDYDIGYAMNEPYFTTTLKKGEPLREYYSGGGGYSSQDKKEYKDFIHSLQDGYPDGHYVVYGSADFMIDSQSKGANQAEPENYKIQAEIEFSVSDEDK</sequence>
<name>A0A0M1N478_9BACL</name>
<evidence type="ECO:0000313" key="3">
    <source>
        <dbReference type="Proteomes" id="UP000036932"/>
    </source>
</evidence>
<dbReference type="RefSeq" id="WP_054404780.1">
    <property type="nucleotide sequence ID" value="NZ_LIUT01000006.1"/>
</dbReference>
<dbReference type="EMBL" id="LIUT01000006">
    <property type="protein sequence ID" value="KOR76946.1"/>
    <property type="molecule type" value="Genomic_DNA"/>
</dbReference>
<dbReference type="PROSITE" id="PS51257">
    <property type="entry name" value="PROKAR_LIPOPROTEIN"/>
    <property type="match status" value="1"/>
</dbReference>
<feature type="chain" id="PRO_5038610980" description="Lipoprotein" evidence="1">
    <location>
        <begin position="20"/>
        <end position="196"/>
    </location>
</feature>
<dbReference type="Proteomes" id="UP000036932">
    <property type="component" value="Unassembled WGS sequence"/>
</dbReference>
<proteinExistence type="predicted"/>
<feature type="signal peptide" evidence="1">
    <location>
        <begin position="1"/>
        <end position="19"/>
    </location>
</feature>
<gene>
    <name evidence="2" type="ORF">AM231_23795</name>
</gene>
<dbReference type="PATRIC" id="fig|1705565.3.peg.918"/>
<evidence type="ECO:0008006" key="4">
    <source>
        <dbReference type="Google" id="ProtNLM"/>
    </source>
</evidence>
<accession>A0A0M1N478</accession>
<evidence type="ECO:0000256" key="1">
    <source>
        <dbReference type="SAM" id="SignalP"/>
    </source>
</evidence>